<name>A0A1V0SLH5_9VIRU</name>
<feature type="region of interest" description="Disordered" evidence="1">
    <location>
        <begin position="53"/>
        <end position="74"/>
    </location>
</feature>
<evidence type="ECO:0000313" key="2">
    <source>
        <dbReference type="EMBL" id="ARF12599.1"/>
    </source>
</evidence>
<gene>
    <name evidence="2" type="ORF">Klosneuvirus_9_1</name>
</gene>
<evidence type="ECO:0000256" key="1">
    <source>
        <dbReference type="SAM" id="MobiDB-lite"/>
    </source>
</evidence>
<protein>
    <submittedName>
        <fullName evidence="2">Uncharacterized protein</fullName>
    </submittedName>
</protein>
<proteinExistence type="predicted"/>
<feature type="non-terminal residue" evidence="2">
    <location>
        <position position="74"/>
    </location>
</feature>
<dbReference type="EMBL" id="KY684116">
    <property type="protein sequence ID" value="ARF12599.1"/>
    <property type="molecule type" value="Genomic_DNA"/>
</dbReference>
<sequence length="74" mass="8695">MSNIEKSIMSHQDERKYDSIPYRLEFIKNLLEDNELQPAIDFDNLDTESFVHPNGYTSSNDSSGNKFFKYNARK</sequence>
<organism evidence="2">
    <name type="scientific">Klosneuvirus KNV1</name>
    <dbReference type="NCBI Taxonomy" id="1977640"/>
    <lineage>
        <taxon>Viruses</taxon>
        <taxon>Varidnaviria</taxon>
        <taxon>Bamfordvirae</taxon>
        <taxon>Nucleocytoviricota</taxon>
        <taxon>Megaviricetes</taxon>
        <taxon>Imitervirales</taxon>
        <taxon>Mimiviridae</taxon>
        <taxon>Klosneuvirinae</taxon>
        <taxon>Klosneuvirus</taxon>
    </lineage>
</organism>
<accession>A0A1V0SLH5</accession>
<feature type="compositionally biased region" description="Polar residues" evidence="1">
    <location>
        <begin position="55"/>
        <end position="65"/>
    </location>
</feature>
<reference evidence="2" key="1">
    <citation type="journal article" date="2017" name="Science">
        <title>Giant viruses with an expanded complement of translation system components.</title>
        <authorList>
            <person name="Schulz F."/>
            <person name="Yutin N."/>
            <person name="Ivanova N.N."/>
            <person name="Ortega D.R."/>
            <person name="Lee T.K."/>
            <person name="Vierheilig J."/>
            <person name="Daims H."/>
            <person name="Horn M."/>
            <person name="Wagner M."/>
            <person name="Jensen G.J."/>
            <person name="Kyrpides N.C."/>
            <person name="Koonin E.V."/>
            <person name="Woyke T."/>
        </authorList>
    </citation>
    <scope>NUCLEOTIDE SEQUENCE</scope>
    <source>
        <strain evidence="2">KNV1</strain>
    </source>
</reference>